<dbReference type="Pfam" id="PF19823">
    <property type="entry name" value="DUF6305"/>
    <property type="match status" value="1"/>
</dbReference>
<organism evidence="2 3">
    <name type="scientific">Desulfotomaculum copahuensis</name>
    <dbReference type="NCBI Taxonomy" id="1838280"/>
    <lineage>
        <taxon>Bacteria</taxon>
        <taxon>Bacillati</taxon>
        <taxon>Bacillota</taxon>
        <taxon>Clostridia</taxon>
        <taxon>Eubacteriales</taxon>
        <taxon>Desulfotomaculaceae</taxon>
        <taxon>Desulfotomaculum</taxon>
    </lineage>
</organism>
<keyword evidence="3" id="KW-1185">Reference proteome</keyword>
<accession>A0A1B7LER4</accession>
<evidence type="ECO:0000259" key="1">
    <source>
        <dbReference type="Pfam" id="PF19823"/>
    </source>
</evidence>
<dbReference type="AlphaFoldDB" id="A0A1B7LER4"/>
<evidence type="ECO:0000313" key="3">
    <source>
        <dbReference type="Proteomes" id="UP000078532"/>
    </source>
</evidence>
<evidence type="ECO:0000313" key="2">
    <source>
        <dbReference type="EMBL" id="OAT81762.1"/>
    </source>
</evidence>
<reference evidence="2 3" key="1">
    <citation type="submission" date="2016-04" db="EMBL/GenBank/DDBJ databases">
        <authorList>
            <person name="Evans L.H."/>
            <person name="Alamgir A."/>
            <person name="Owens N."/>
            <person name="Weber N.D."/>
            <person name="Virtaneva K."/>
            <person name="Barbian K."/>
            <person name="Babar A."/>
            <person name="Rosenke K."/>
        </authorList>
    </citation>
    <scope>NUCLEOTIDE SEQUENCE [LARGE SCALE GENOMIC DNA]</scope>
    <source>
        <strain evidence="2 3">LMa1</strain>
    </source>
</reference>
<dbReference type="InterPro" id="IPR046272">
    <property type="entry name" value="DUF6305"/>
</dbReference>
<dbReference type="Proteomes" id="UP000078532">
    <property type="component" value="Unassembled WGS sequence"/>
</dbReference>
<comment type="caution">
    <text evidence="2">The sequence shown here is derived from an EMBL/GenBank/DDBJ whole genome shotgun (WGS) entry which is preliminary data.</text>
</comment>
<gene>
    <name evidence="2" type="ORF">A6M21_10195</name>
</gene>
<sequence>MSGKGRSGMRPWKYILLAVALLLAINALTGRRHQNTYTYPNLPAPIAREPVLVTTAGLGAEGLIVAKMCEQLNLDYDYHYQGTPADLADKESLILVLGVSPAGISSIYTTADDEKNRVLNLVDYAADRHIPIIVVHPGGMDRRGGLNDQLINAVVPLASYVLVAGDGDQDGLFTRLTRARNIPLTEVAGINELEVPLNSAFR</sequence>
<dbReference type="STRING" id="1838280.A6M21_10195"/>
<proteinExistence type="predicted"/>
<protein>
    <recommendedName>
        <fullName evidence="1">DUF6305 domain-containing protein</fullName>
    </recommendedName>
</protein>
<feature type="domain" description="DUF6305" evidence="1">
    <location>
        <begin position="48"/>
        <end position="201"/>
    </location>
</feature>
<name>A0A1B7LER4_9FIRM</name>
<dbReference type="EMBL" id="LYVF01000158">
    <property type="protein sequence ID" value="OAT81762.1"/>
    <property type="molecule type" value="Genomic_DNA"/>
</dbReference>